<evidence type="ECO:0000256" key="8">
    <source>
        <dbReference type="RuleBase" id="RU003942"/>
    </source>
</evidence>
<name>A0A3D9DUX6_9GAMM</name>
<comment type="similarity">
    <text evidence="7 8">Belongs to the drug/metabolite transporter (DMT) superfamily. Small multidrug resistance (SMR) (TC 2.A.7.1) family.</text>
</comment>
<keyword evidence="11" id="KW-1185">Reference proteome</keyword>
<protein>
    <submittedName>
        <fullName evidence="10">Small multidrug resistance pump</fullName>
    </submittedName>
</protein>
<keyword evidence="5 9" id="KW-1133">Transmembrane helix</keyword>
<keyword evidence="2" id="KW-0813">Transport</keyword>
<feature type="transmembrane region" description="Helical" evidence="9">
    <location>
        <begin position="60"/>
        <end position="81"/>
    </location>
</feature>
<keyword evidence="3" id="KW-1003">Cell membrane</keyword>
<dbReference type="InterPro" id="IPR045324">
    <property type="entry name" value="Small_multidrug_res"/>
</dbReference>
<evidence type="ECO:0000256" key="9">
    <source>
        <dbReference type="SAM" id="Phobius"/>
    </source>
</evidence>
<evidence type="ECO:0000256" key="6">
    <source>
        <dbReference type="ARBA" id="ARBA00023136"/>
    </source>
</evidence>
<dbReference type="SUPFAM" id="SSF103481">
    <property type="entry name" value="Multidrug resistance efflux transporter EmrE"/>
    <property type="match status" value="1"/>
</dbReference>
<proteinExistence type="inferred from homology"/>
<keyword evidence="4 8" id="KW-0812">Transmembrane</keyword>
<evidence type="ECO:0000256" key="1">
    <source>
        <dbReference type="ARBA" id="ARBA00004651"/>
    </source>
</evidence>
<dbReference type="EMBL" id="QRDJ01000007">
    <property type="protein sequence ID" value="REC94578.1"/>
    <property type="molecule type" value="Genomic_DNA"/>
</dbReference>
<evidence type="ECO:0000256" key="3">
    <source>
        <dbReference type="ARBA" id="ARBA00022475"/>
    </source>
</evidence>
<dbReference type="FunFam" id="1.10.3730.20:FF:000001">
    <property type="entry name" value="Quaternary ammonium compound resistance transporter SugE"/>
    <property type="match status" value="1"/>
</dbReference>
<evidence type="ECO:0000313" key="10">
    <source>
        <dbReference type="EMBL" id="REC94578.1"/>
    </source>
</evidence>
<evidence type="ECO:0000256" key="7">
    <source>
        <dbReference type="ARBA" id="ARBA00038032"/>
    </source>
</evidence>
<dbReference type="GO" id="GO:0015297">
    <property type="term" value="F:antiporter activity"/>
    <property type="evidence" value="ECO:0007669"/>
    <property type="project" value="TreeGrafter"/>
</dbReference>
<sequence>MPWLTYLYLILAICAEVIATNALKASNTFTRPGPSLITVVGYALAFYLLSMVLKSMPVGVAYAIWAGLGMVLTLLVAMVVFGERPDAPALLGIALIVAGVVVLQFFSKMNAQ</sequence>
<organism evidence="10 11">
    <name type="scientific">Kushneria indalinina DSM 14324</name>
    <dbReference type="NCBI Taxonomy" id="1122140"/>
    <lineage>
        <taxon>Bacteria</taxon>
        <taxon>Pseudomonadati</taxon>
        <taxon>Pseudomonadota</taxon>
        <taxon>Gammaproteobacteria</taxon>
        <taxon>Oceanospirillales</taxon>
        <taxon>Halomonadaceae</taxon>
        <taxon>Kushneria</taxon>
    </lineage>
</organism>
<evidence type="ECO:0000256" key="4">
    <source>
        <dbReference type="ARBA" id="ARBA00022692"/>
    </source>
</evidence>
<dbReference type="GO" id="GO:0015199">
    <property type="term" value="F:amino-acid betaine transmembrane transporter activity"/>
    <property type="evidence" value="ECO:0007669"/>
    <property type="project" value="TreeGrafter"/>
</dbReference>
<keyword evidence="6 9" id="KW-0472">Membrane</keyword>
<comment type="subcellular location">
    <subcellularLocation>
        <location evidence="1 8">Cell membrane</location>
        <topology evidence="1 8">Multi-pass membrane protein</topology>
    </subcellularLocation>
</comment>
<dbReference type="GO" id="GO:0005886">
    <property type="term" value="C:plasma membrane"/>
    <property type="evidence" value="ECO:0007669"/>
    <property type="project" value="UniProtKB-SubCell"/>
</dbReference>
<dbReference type="InterPro" id="IPR037185">
    <property type="entry name" value="EmrE-like"/>
</dbReference>
<dbReference type="RefSeq" id="WP_211308794.1">
    <property type="nucleotide sequence ID" value="NZ_QRDJ01000007.1"/>
</dbReference>
<dbReference type="GO" id="GO:1990961">
    <property type="term" value="P:xenobiotic detoxification by transmembrane export across the plasma membrane"/>
    <property type="evidence" value="ECO:0007669"/>
    <property type="project" value="UniProtKB-ARBA"/>
</dbReference>
<evidence type="ECO:0000256" key="2">
    <source>
        <dbReference type="ARBA" id="ARBA00022448"/>
    </source>
</evidence>
<dbReference type="PANTHER" id="PTHR30561:SF1">
    <property type="entry name" value="MULTIDRUG TRANSPORTER EMRE"/>
    <property type="match status" value="1"/>
</dbReference>
<dbReference type="PANTHER" id="PTHR30561">
    <property type="entry name" value="SMR FAMILY PROTON-DEPENDENT DRUG EFFLUX TRANSPORTER SUGE"/>
    <property type="match status" value="1"/>
</dbReference>
<dbReference type="Gene3D" id="1.10.3730.20">
    <property type="match status" value="1"/>
</dbReference>
<dbReference type="Pfam" id="PF00893">
    <property type="entry name" value="Multi_Drug_Res"/>
    <property type="match status" value="1"/>
</dbReference>
<evidence type="ECO:0000313" key="11">
    <source>
        <dbReference type="Proteomes" id="UP000256334"/>
    </source>
</evidence>
<dbReference type="AlphaFoldDB" id="A0A3D9DUX6"/>
<feature type="transmembrane region" description="Helical" evidence="9">
    <location>
        <begin position="35"/>
        <end position="53"/>
    </location>
</feature>
<dbReference type="GO" id="GO:0015220">
    <property type="term" value="F:choline transmembrane transporter activity"/>
    <property type="evidence" value="ECO:0007669"/>
    <property type="project" value="TreeGrafter"/>
</dbReference>
<evidence type="ECO:0000256" key="5">
    <source>
        <dbReference type="ARBA" id="ARBA00022989"/>
    </source>
</evidence>
<comment type="caution">
    <text evidence="10">The sequence shown here is derived from an EMBL/GenBank/DDBJ whole genome shotgun (WGS) entry which is preliminary data.</text>
</comment>
<reference evidence="10 11" key="1">
    <citation type="submission" date="2018-07" db="EMBL/GenBank/DDBJ databases">
        <title>Genomic Encyclopedia of Type Strains, Phase IV (KMG-IV): sequencing the most valuable type-strain genomes for metagenomic binning, comparative biology and taxonomic classification.</title>
        <authorList>
            <person name="Goeker M."/>
        </authorList>
    </citation>
    <scope>NUCLEOTIDE SEQUENCE [LARGE SCALE GENOMIC DNA]</scope>
    <source>
        <strain evidence="10 11">DSM 14324</strain>
    </source>
</reference>
<dbReference type="GO" id="GO:0031460">
    <property type="term" value="P:glycine betaine transport"/>
    <property type="evidence" value="ECO:0007669"/>
    <property type="project" value="TreeGrafter"/>
</dbReference>
<dbReference type="InterPro" id="IPR000390">
    <property type="entry name" value="Small_drug/metabolite_transptr"/>
</dbReference>
<dbReference type="Proteomes" id="UP000256334">
    <property type="component" value="Unassembled WGS sequence"/>
</dbReference>
<feature type="transmembrane region" description="Helical" evidence="9">
    <location>
        <begin position="87"/>
        <end position="106"/>
    </location>
</feature>
<accession>A0A3D9DUX6</accession>
<gene>
    <name evidence="10" type="ORF">C8D72_1404</name>
</gene>